<evidence type="ECO:0000313" key="1">
    <source>
        <dbReference type="EMBL" id="VVE53298.1"/>
    </source>
</evidence>
<reference evidence="1 2" key="1">
    <citation type="submission" date="2019-08" db="EMBL/GenBank/DDBJ databases">
        <authorList>
            <person name="Peeters C."/>
        </authorList>
    </citation>
    <scope>NUCLEOTIDE SEQUENCE [LARGE SCALE GENOMIC DNA]</scope>
    <source>
        <strain evidence="1 2">LMG 31112</strain>
    </source>
</reference>
<dbReference type="EMBL" id="CABPSM010000021">
    <property type="protein sequence ID" value="VVE53298.1"/>
    <property type="molecule type" value="Genomic_DNA"/>
</dbReference>
<evidence type="ECO:0000313" key="2">
    <source>
        <dbReference type="Proteomes" id="UP000343317"/>
    </source>
</evidence>
<dbReference type="AlphaFoldDB" id="A0A5E4YXX2"/>
<organism evidence="1 2">
    <name type="scientific">Pandoraea horticolens</name>
    <dbReference type="NCBI Taxonomy" id="2508298"/>
    <lineage>
        <taxon>Bacteria</taxon>
        <taxon>Pseudomonadati</taxon>
        <taxon>Pseudomonadota</taxon>
        <taxon>Betaproteobacteria</taxon>
        <taxon>Burkholderiales</taxon>
        <taxon>Burkholderiaceae</taxon>
        <taxon>Pandoraea</taxon>
    </lineage>
</organism>
<accession>A0A5E4YXX2</accession>
<name>A0A5E4YXX2_9BURK</name>
<protein>
    <submittedName>
        <fullName evidence="1">Uncharacterized protein</fullName>
    </submittedName>
</protein>
<dbReference type="Proteomes" id="UP000343317">
    <property type="component" value="Unassembled WGS sequence"/>
</dbReference>
<sequence length="49" mass="5575">MTLGRITGRNHVPSFARWPHAAEARTIGLHALAFPRPEPWAPFLPRFAR</sequence>
<gene>
    <name evidence="1" type="ORF">PHO31112_04844</name>
</gene>
<proteinExistence type="predicted"/>
<keyword evidence="2" id="KW-1185">Reference proteome</keyword>